<feature type="compositionally biased region" description="Basic residues" evidence="1">
    <location>
        <begin position="49"/>
        <end position="99"/>
    </location>
</feature>
<organism evidence="2 3">
    <name type="scientific">Tuber melanosporum (strain Mel28)</name>
    <name type="common">Perigord black truffle</name>
    <dbReference type="NCBI Taxonomy" id="656061"/>
    <lineage>
        <taxon>Eukaryota</taxon>
        <taxon>Fungi</taxon>
        <taxon>Dikarya</taxon>
        <taxon>Ascomycota</taxon>
        <taxon>Pezizomycotina</taxon>
        <taxon>Pezizomycetes</taxon>
        <taxon>Pezizales</taxon>
        <taxon>Tuberaceae</taxon>
        <taxon>Tuber</taxon>
    </lineage>
</organism>
<gene>
    <name evidence="2" type="ORF">GSTUM_00004527001</name>
</gene>
<proteinExistence type="predicted"/>
<dbReference type="AlphaFoldDB" id="D5G701"/>
<protein>
    <submittedName>
        <fullName evidence="2">(Perigord truffle) hypothetical protein</fullName>
    </submittedName>
</protein>
<evidence type="ECO:0000313" key="2">
    <source>
        <dbReference type="EMBL" id="CAZ80294.1"/>
    </source>
</evidence>
<evidence type="ECO:0000313" key="3">
    <source>
        <dbReference type="Proteomes" id="UP000006911"/>
    </source>
</evidence>
<dbReference type="EMBL" id="FN430020">
    <property type="protein sequence ID" value="CAZ80294.1"/>
    <property type="molecule type" value="Genomic_DNA"/>
</dbReference>
<dbReference type="KEGG" id="tml:GSTUM_00004527001"/>
<keyword evidence="3" id="KW-1185">Reference proteome</keyword>
<name>D5G701_TUBMM</name>
<evidence type="ECO:0000256" key="1">
    <source>
        <dbReference type="SAM" id="MobiDB-lite"/>
    </source>
</evidence>
<feature type="region of interest" description="Disordered" evidence="1">
    <location>
        <begin position="1"/>
        <end position="102"/>
    </location>
</feature>
<dbReference type="InParanoid" id="D5G701"/>
<dbReference type="HOGENOM" id="CLU_1723653_0_0_1"/>
<dbReference type="GeneID" id="9182485"/>
<dbReference type="Proteomes" id="UP000006911">
    <property type="component" value="Unassembled WGS sequence"/>
</dbReference>
<accession>D5G701</accession>
<reference evidence="2 3" key="1">
    <citation type="journal article" date="2010" name="Nature">
        <title>Perigord black truffle genome uncovers evolutionary origins and mechanisms of symbiosis.</title>
        <authorList>
            <person name="Martin F."/>
            <person name="Kohler A."/>
            <person name="Murat C."/>
            <person name="Balestrini R."/>
            <person name="Coutinho P.M."/>
            <person name="Jaillon O."/>
            <person name="Montanini B."/>
            <person name="Morin E."/>
            <person name="Noel B."/>
            <person name="Percudani R."/>
            <person name="Porcel B."/>
            <person name="Rubini A."/>
            <person name="Amicucci A."/>
            <person name="Amselem J."/>
            <person name="Anthouard V."/>
            <person name="Arcioni S."/>
            <person name="Artiguenave F."/>
            <person name="Aury J.M."/>
            <person name="Ballario P."/>
            <person name="Bolchi A."/>
            <person name="Brenna A."/>
            <person name="Brun A."/>
            <person name="Buee M."/>
            <person name="Cantarel B."/>
            <person name="Chevalier G."/>
            <person name="Couloux A."/>
            <person name="Da Silva C."/>
            <person name="Denoeud F."/>
            <person name="Duplessis S."/>
            <person name="Ghignone S."/>
            <person name="Hilselberger B."/>
            <person name="Iotti M."/>
            <person name="Marcais B."/>
            <person name="Mello A."/>
            <person name="Miranda M."/>
            <person name="Pacioni G."/>
            <person name="Quesneville H."/>
            <person name="Riccioni C."/>
            <person name="Ruotolo R."/>
            <person name="Splivallo R."/>
            <person name="Stocchi V."/>
            <person name="Tisserant E."/>
            <person name="Viscomi A.R."/>
            <person name="Zambonelli A."/>
            <person name="Zampieri E."/>
            <person name="Henrissat B."/>
            <person name="Lebrun M.H."/>
            <person name="Paolocci F."/>
            <person name="Bonfante P."/>
            <person name="Ottonello S."/>
            <person name="Wincker P."/>
        </authorList>
    </citation>
    <scope>NUCLEOTIDE SEQUENCE [LARGE SCALE GENOMIC DNA]</scope>
    <source>
        <strain evidence="2 3">Mel28</strain>
    </source>
</reference>
<feature type="compositionally biased region" description="Acidic residues" evidence="1">
    <location>
        <begin position="11"/>
        <end position="40"/>
    </location>
</feature>
<sequence>MSTRKRKQEAAAEEGEEEEELQALPSDESEEEEEYVDSGPEDSGANWRRAMRMRRKLMMLRGRKMNPKTRREKGLRQKLKPNRKLRRKRLRTRTRRKRNNPVFPTSTFSLRSIDVRDIIIVHMYFHSTIFCSFSQKNIFGKGKGKTKKAESN</sequence>
<dbReference type="RefSeq" id="XP_002836103.1">
    <property type="nucleotide sequence ID" value="XM_002836057.1"/>
</dbReference>